<evidence type="ECO:0000313" key="2">
    <source>
        <dbReference type="Proteomes" id="UP000653305"/>
    </source>
</evidence>
<sequence length="79" mass="8797">MTIHILRSPPLQVSFPQSLCIIFAAALFLIAAATDFSGGFRVAIYWDLYCPDAVWVGYFYHRVYFDAAGDNVGDVILCC</sequence>
<gene>
    <name evidence="1" type="ORF">PHJA_000205300</name>
</gene>
<dbReference type="AlphaFoldDB" id="A0A830AZW7"/>
<keyword evidence="2" id="KW-1185">Reference proteome</keyword>
<dbReference type="Proteomes" id="UP000653305">
    <property type="component" value="Unassembled WGS sequence"/>
</dbReference>
<name>A0A830AZW7_9LAMI</name>
<protein>
    <submittedName>
        <fullName evidence="1">Uncharacterized protein</fullName>
    </submittedName>
</protein>
<organism evidence="1 2">
    <name type="scientific">Phtheirospermum japonicum</name>
    <dbReference type="NCBI Taxonomy" id="374723"/>
    <lineage>
        <taxon>Eukaryota</taxon>
        <taxon>Viridiplantae</taxon>
        <taxon>Streptophyta</taxon>
        <taxon>Embryophyta</taxon>
        <taxon>Tracheophyta</taxon>
        <taxon>Spermatophyta</taxon>
        <taxon>Magnoliopsida</taxon>
        <taxon>eudicotyledons</taxon>
        <taxon>Gunneridae</taxon>
        <taxon>Pentapetalae</taxon>
        <taxon>asterids</taxon>
        <taxon>lamiids</taxon>
        <taxon>Lamiales</taxon>
        <taxon>Orobanchaceae</taxon>
        <taxon>Orobanchaceae incertae sedis</taxon>
        <taxon>Phtheirospermum</taxon>
    </lineage>
</organism>
<reference evidence="1" key="1">
    <citation type="submission" date="2020-07" db="EMBL/GenBank/DDBJ databases">
        <title>Ethylene signaling mediates host invasion by parasitic plants.</title>
        <authorList>
            <person name="Yoshida S."/>
        </authorList>
    </citation>
    <scope>NUCLEOTIDE SEQUENCE</scope>
    <source>
        <strain evidence="1">Okayama</strain>
    </source>
</reference>
<accession>A0A830AZW7</accession>
<dbReference type="EMBL" id="BMAC01000020">
    <property type="protein sequence ID" value="GFP80620.1"/>
    <property type="molecule type" value="Genomic_DNA"/>
</dbReference>
<evidence type="ECO:0000313" key="1">
    <source>
        <dbReference type="EMBL" id="GFP80620.1"/>
    </source>
</evidence>
<proteinExistence type="predicted"/>
<comment type="caution">
    <text evidence="1">The sequence shown here is derived from an EMBL/GenBank/DDBJ whole genome shotgun (WGS) entry which is preliminary data.</text>
</comment>